<feature type="transmembrane region" description="Helical" evidence="4">
    <location>
        <begin position="92"/>
        <end position="109"/>
    </location>
</feature>
<feature type="transmembrane region" description="Helical" evidence="4">
    <location>
        <begin position="61"/>
        <end position="80"/>
    </location>
</feature>
<proteinExistence type="predicted"/>
<feature type="domain" description="HTH araC/xylS-type" evidence="5">
    <location>
        <begin position="246"/>
        <end position="355"/>
    </location>
</feature>
<dbReference type="PANTHER" id="PTHR43280">
    <property type="entry name" value="ARAC-FAMILY TRANSCRIPTIONAL REGULATOR"/>
    <property type="match status" value="1"/>
</dbReference>
<dbReference type="InterPro" id="IPR020449">
    <property type="entry name" value="Tscrpt_reg_AraC-type_HTH"/>
</dbReference>
<dbReference type="PANTHER" id="PTHR43280:SF29">
    <property type="entry name" value="ARAC-FAMILY TRANSCRIPTIONAL REGULATOR"/>
    <property type="match status" value="1"/>
</dbReference>
<dbReference type="SUPFAM" id="SSF46689">
    <property type="entry name" value="Homeodomain-like"/>
    <property type="match status" value="1"/>
</dbReference>
<keyword evidence="4" id="KW-0812">Transmembrane</keyword>
<dbReference type="eggNOG" id="COG2207">
    <property type="taxonomic scope" value="Bacteria"/>
</dbReference>
<feature type="transmembrane region" description="Helical" evidence="4">
    <location>
        <begin position="7"/>
        <end position="24"/>
    </location>
</feature>
<evidence type="ECO:0000259" key="5">
    <source>
        <dbReference type="PROSITE" id="PS01124"/>
    </source>
</evidence>
<dbReference type="PROSITE" id="PS00041">
    <property type="entry name" value="HTH_ARAC_FAMILY_1"/>
    <property type="match status" value="1"/>
</dbReference>
<dbReference type="SMART" id="SM00342">
    <property type="entry name" value="HTH_ARAC"/>
    <property type="match status" value="1"/>
</dbReference>
<feature type="transmembrane region" description="Helical" evidence="4">
    <location>
        <begin position="161"/>
        <end position="180"/>
    </location>
</feature>
<evidence type="ECO:0000313" key="6">
    <source>
        <dbReference type="EMBL" id="EYC52762.1"/>
    </source>
</evidence>
<dbReference type="InterPro" id="IPR018062">
    <property type="entry name" value="HTH_AraC-typ_CS"/>
</dbReference>
<feature type="transmembrane region" description="Helical" evidence="4">
    <location>
        <begin position="36"/>
        <end position="55"/>
    </location>
</feature>
<dbReference type="GO" id="GO:0003700">
    <property type="term" value="F:DNA-binding transcription factor activity"/>
    <property type="evidence" value="ECO:0007669"/>
    <property type="project" value="InterPro"/>
</dbReference>
<dbReference type="OrthoDB" id="345413at2"/>
<evidence type="ECO:0000256" key="2">
    <source>
        <dbReference type="ARBA" id="ARBA00023125"/>
    </source>
</evidence>
<dbReference type="GO" id="GO:0043565">
    <property type="term" value="F:sequence-specific DNA binding"/>
    <property type="evidence" value="ECO:0007669"/>
    <property type="project" value="InterPro"/>
</dbReference>
<keyword evidence="2" id="KW-0238">DNA-binding</keyword>
<keyword evidence="1" id="KW-0805">Transcription regulation</keyword>
<evidence type="ECO:0000256" key="1">
    <source>
        <dbReference type="ARBA" id="ARBA00023015"/>
    </source>
</evidence>
<organism evidence="6 7">
    <name type="scientific">Hylemonella gracilis str. Niagara R</name>
    <dbReference type="NCBI Taxonomy" id="1458275"/>
    <lineage>
        <taxon>Bacteria</taxon>
        <taxon>Pseudomonadati</taxon>
        <taxon>Pseudomonadota</taxon>
        <taxon>Betaproteobacteria</taxon>
        <taxon>Burkholderiales</taxon>
        <taxon>Comamonadaceae</taxon>
        <taxon>Hylemonella</taxon>
    </lineage>
</organism>
<evidence type="ECO:0000256" key="4">
    <source>
        <dbReference type="SAM" id="Phobius"/>
    </source>
</evidence>
<dbReference type="EMBL" id="JEMG01000001">
    <property type="protein sequence ID" value="EYC52762.1"/>
    <property type="molecule type" value="Genomic_DNA"/>
</dbReference>
<dbReference type="STRING" id="1458275.AZ34_02425"/>
<gene>
    <name evidence="6" type="ORF">AZ34_02425</name>
</gene>
<dbReference type="InterPro" id="IPR009057">
    <property type="entry name" value="Homeodomain-like_sf"/>
</dbReference>
<sequence length="367" mass="40809">MNVTLDVLLRVGGAAVGLVFLMVVGMSAGWRRRADLILLIFCAVAYLLCSSPTRPCCASPWALPLLMGAAGFPFAFWRLARVVLEDETTITPQAWGGLALLLVSAIMTAPDYLQISETTRIVAAIANKVAALGFVGSALWRAWRSWEGDLFEPRRRLRRWLMGYIGVYGLMVMAGEIYFLGARPPAWLDLINAAAIDATLLATLLFFVQLRPRAMDTLFAPRLISASILSSETISEPRTADPSADERLLGKLHTLMSDDKLYRDPDLSVRMLAARAAIPEYVLRRLINEKLGHRNFAEYVNDFRLCEIETRLQDPQWTRRPILTLALEAGFGSVGPFNRAFRKRYGKTPTEFRAEGTEGPRTVAESA</sequence>
<protein>
    <recommendedName>
        <fullName evidence="5">HTH araC/xylS-type domain-containing protein</fullName>
    </recommendedName>
</protein>
<evidence type="ECO:0000256" key="3">
    <source>
        <dbReference type="ARBA" id="ARBA00023163"/>
    </source>
</evidence>
<keyword evidence="4" id="KW-1133">Transmembrane helix</keyword>
<keyword evidence="3" id="KW-0804">Transcription</keyword>
<accession>A0A016XMF2</accession>
<dbReference type="RefSeq" id="WP_051509466.1">
    <property type="nucleotide sequence ID" value="NZ_JEMG01000001.1"/>
</dbReference>
<dbReference type="Proteomes" id="UP000023268">
    <property type="component" value="Unassembled WGS sequence"/>
</dbReference>
<dbReference type="AlphaFoldDB" id="A0A016XMF2"/>
<dbReference type="InterPro" id="IPR018060">
    <property type="entry name" value="HTH_AraC"/>
</dbReference>
<reference evidence="6 7" key="1">
    <citation type="submission" date="2014-02" db="EMBL/GenBank/DDBJ databases">
        <title>Draft Genome of Hylemonella gracilis isolated from the Niagara River.</title>
        <authorList>
            <person name="Pawlowski D.R."/>
            <person name="Koudelka G.B."/>
        </authorList>
    </citation>
    <scope>NUCLEOTIDE SEQUENCE [LARGE SCALE GENOMIC DNA]</scope>
    <source>
        <strain evidence="6 7">Niagara R</strain>
    </source>
</reference>
<evidence type="ECO:0000313" key="7">
    <source>
        <dbReference type="Proteomes" id="UP000023268"/>
    </source>
</evidence>
<dbReference type="Gene3D" id="1.10.10.60">
    <property type="entry name" value="Homeodomain-like"/>
    <property type="match status" value="1"/>
</dbReference>
<dbReference type="PROSITE" id="PS01124">
    <property type="entry name" value="HTH_ARAC_FAMILY_2"/>
    <property type="match status" value="1"/>
</dbReference>
<dbReference type="PRINTS" id="PR00032">
    <property type="entry name" value="HTHARAC"/>
</dbReference>
<comment type="caution">
    <text evidence="6">The sequence shown here is derived from an EMBL/GenBank/DDBJ whole genome shotgun (WGS) entry which is preliminary data.</text>
</comment>
<feature type="transmembrane region" description="Helical" evidence="4">
    <location>
        <begin position="186"/>
        <end position="208"/>
    </location>
</feature>
<name>A0A016XMF2_9BURK</name>
<keyword evidence="4" id="KW-0472">Membrane</keyword>
<dbReference type="Pfam" id="PF12833">
    <property type="entry name" value="HTH_18"/>
    <property type="match status" value="1"/>
</dbReference>